<accession>A0A9W9DBW5</accession>
<sequence>MVKIAVAGGTGILNEKLNVPGVAREVVDALAATKKHDILVLSRKPGHVSYAKTDYSSVEELSGLLRGYDVVLSFVAPYLDQSEAALAQKNLIDASIEVGVKRFAPSEWASAGFEYLPWYSYKAETRQYLEKINKDSKVLDYCLFQPGLFTNYLAQPYRTTNHLDAIETPFDFNNRRMIVCAGGDDQKVTMTTVTDFANVVAMAVEYPGDWPVVGGMKGSDLSLRDLLTLGEQMRGPFEVSKVDVDLLHQGDCESPWLPKVQHPSIPPEAVEHASKSVTAGLLSAIDAGAFQSNDAWNVLLPDYKFEDAESFLSKVWCGKP</sequence>
<keyword evidence="2" id="KW-0521">NADP</keyword>
<keyword evidence="3" id="KW-0560">Oxidoreductase</keyword>
<evidence type="ECO:0000256" key="2">
    <source>
        <dbReference type="ARBA" id="ARBA00022857"/>
    </source>
</evidence>
<dbReference type="EMBL" id="JAPEVA010000007">
    <property type="protein sequence ID" value="KAJ4410794.1"/>
    <property type="molecule type" value="Genomic_DNA"/>
</dbReference>
<feature type="domain" description="NmrA-like" evidence="4">
    <location>
        <begin position="3"/>
        <end position="211"/>
    </location>
</feature>
<evidence type="ECO:0000313" key="5">
    <source>
        <dbReference type="EMBL" id="KAJ4410794.1"/>
    </source>
</evidence>
<reference evidence="5" key="1">
    <citation type="submission" date="2022-10" db="EMBL/GenBank/DDBJ databases">
        <title>Tapping the CABI collections for fungal endophytes: first genome assemblies for Collariella, Neodidymelliopsis, Ascochyta clinopodiicola, Didymella pomorum, Didymosphaeria variabile, Neocosmospora piperis and Neocucurbitaria cava.</title>
        <authorList>
            <person name="Hill R."/>
        </authorList>
    </citation>
    <scope>NUCLEOTIDE SEQUENCE</scope>
    <source>
        <strain evidence="5">IMI 355091</strain>
    </source>
</reference>
<comment type="similarity">
    <text evidence="1">Belongs to the NmrA-type oxidoreductase family. Isoflavone reductase subfamily.</text>
</comment>
<dbReference type="Proteomes" id="UP001140510">
    <property type="component" value="Unassembled WGS sequence"/>
</dbReference>
<evidence type="ECO:0000256" key="1">
    <source>
        <dbReference type="ARBA" id="ARBA00005725"/>
    </source>
</evidence>
<keyword evidence="6" id="KW-1185">Reference proteome</keyword>
<organism evidence="5 6">
    <name type="scientific">Didymella pomorum</name>
    <dbReference type="NCBI Taxonomy" id="749634"/>
    <lineage>
        <taxon>Eukaryota</taxon>
        <taxon>Fungi</taxon>
        <taxon>Dikarya</taxon>
        <taxon>Ascomycota</taxon>
        <taxon>Pezizomycotina</taxon>
        <taxon>Dothideomycetes</taxon>
        <taxon>Pleosporomycetidae</taxon>
        <taxon>Pleosporales</taxon>
        <taxon>Pleosporineae</taxon>
        <taxon>Didymellaceae</taxon>
        <taxon>Didymella</taxon>
    </lineage>
</organism>
<dbReference type="GO" id="GO:0016491">
    <property type="term" value="F:oxidoreductase activity"/>
    <property type="evidence" value="ECO:0007669"/>
    <property type="project" value="UniProtKB-KW"/>
</dbReference>
<evidence type="ECO:0000313" key="6">
    <source>
        <dbReference type="Proteomes" id="UP001140510"/>
    </source>
</evidence>
<evidence type="ECO:0000259" key="4">
    <source>
        <dbReference type="Pfam" id="PF05368"/>
    </source>
</evidence>
<dbReference type="AlphaFoldDB" id="A0A9W9DBW5"/>
<dbReference type="Pfam" id="PF05368">
    <property type="entry name" value="NmrA"/>
    <property type="match status" value="1"/>
</dbReference>
<gene>
    <name evidence="5" type="ORF">N0V91_001722</name>
</gene>
<dbReference type="InterPro" id="IPR051609">
    <property type="entry name" value="NmrA/Isoflavone_reductase-like"/>
</dbReference>
<dbReference type="OrthoDB" id="10000533at2759"/>
<dbReference type="InterPro" id="IPR036291">
    <property type="entry name" value="NAD(P)-bd_dom_sf"/>
</dbReference>
<dbReference type="SUPFAM" id="SSF51735">
    <property type="entry name" value="NAD(P)-binding Rossmann-fold domains"/>
    <property type="match status" value="1"/>
</dbReference>
<dbReference type="PANTHER" id="PTHR47706:SF4">
    <property type="entry name" value="NMRA-LIKE DOMAIN-CONTAINING PROTEIN"/>
    <property type="match status" value="1"/>
</dbReference>
<proteinExistence type="inferred from homology"/>
<dbReference type="Gene3D" id="3.40.50.720">
    <property type="entry name" value="NAD(P)-binding Rossmann-like Domain"/>
    <property type="match status" value="1"/>
</dbReference>
<name>A0A9W9DBW5_9PLEO</name>
<dbReference type="InterPro" id="IPR008030">
    <property type="entry name" value="NmrA-like"/>
</dbReference>
<dbReference type="PANTHER" id="PTHR47706">
    <property type="entry name" value="NMRA-LIKE FAMILY PROTEIN"/>
    <property type="match status" value="1"/>
</dbReference>
<protein>
    <recommendedName>
        <fullName evidence="4">NmrA-like domain-containing protein</fullName>
    </recommendedName>
</protein>
<comment type="caution">
    <text evidence="5">The sequence shown here is derived from an EMBL/GenBank/DDBJ whole genome shotgun (WGS) entry which is preliminary data.</text>
</comment>
<evidence type="ECO:0000256" key="3">
    <source>
        <dbReference type="ARBA" id="ARBA00023002"/>
    </source>
</evidence>